<keyword evidence="4 6" id="KW-0975">Bacterial flagellum</keyword>
<evidence type="ECO:0000256" key="6">
    <source>
        <dbReference type="RuleBase" id="RU362062"/>
    </source>
</evidence>
<evidence type="ECO:0000313" key="9">
    <source>
        <dbReference type="EMBL" id="RLE14553.1"/>
    </source>
</evidence>
<dbReference type="InterPro" id="IPR001444">
    <property type="entry name" value="Flag_bb_rod_N"/>
</dbReference>
<evidence type="ECO:0000259" key="7">
    <source>
        <dbReference type="Pfam" id="PF00460"/>
    </source>
</evidence>
<evidence type="ECO:0000259" key="8">
    <source>
        <dbReference type="Pfam" id="PF06429"/>
    </source>
</evidence>
<dbReference type="GO" id="GO:0030694">
    <property type="term" value="C:bacterial-type flagellum basal body, rod"/>
    <property type="evidence" value="ECO:0007669"/>
    <property type="project" value="UniProtKB-UniRule"/>
</dbReference>
<dbReference type="InterPro" id="IPR019776">
    <property type="entry name" value="Flagellar_basal_body_rod_CS"/>
</dbReference>
<dbReference type="InterPro" id="IPR010930">
    <property type="entry name" value="Flg_bb/hook_C_dom"/>
</dbReference>
<comment type="similarity">
    <text evidence="2">Belongs to the flagella basal body rod proteins family.</text>
</comment>
<reference evidence="9 10" key="1">
    <citation type="submission" date="2018-06" db="EMBL/GenBank/DDBJ databases">
        <title>Extensive metabolic versatility and redundancy in microbially diverse, dynamic hydrothermal sediments.</title>
        <authorList>
            <person name="Dombrowski N."/>
            <person name="Teske A."/>
            <person name="Baker B.J."/>
        </authorList>
    </citation>
    <scope>NUCLEOTIDE SEQUENCE [LARGE SCALE GENOMIC DNA]</scope>
    <source>
        <strain evidence="9">B3_G15</strain>
    </source>
</reference>
<evidence type="ECO:0000256" key="5">
    <source>
        <dbReference type="ARBA" id="ARBA00025933"/>
    </source>
</evidence>
<feature type="domain" description="Flagellar basal body rod protein N-terminal" evidence="7">
    <location>
        <begin position="10"/>
        <end position="35"/>
    </location>
</feature>
<name>A0A662DJU6_UNCAE</name>
<dbReference type="NCBIfam" id="TIGR01395">
    <property type="entry name" value="FlgC"/>
    <property type="match status" value="1"/>
</dbReference>
<dbReference type="Pfam" id="PF00460">
    <property type="entry name" value="Flg_bb_rod"/>
    <property type="match status" value="1"/>
</dbReference>
<proteinExistence type="inferred from homology"/>
<dbReference type="Proteomes" id="UP000280417">
    <property type="component" value="Unassembled WGS sequence"/>
</dbReference>
<protein>
    <recommendedName>
        <fullName evidence="3 6">Flagellar basal-body rod protein FlgC</fullName>
    </recommendedName>
</protein>
<keyword evidence="9" id="KW-0969">Cilium</keyword>
<comment type="subcellular location">
    <subcellularLocation>
        <location evidence="1 6">Bacterial flagellum basal body</location>
    </subcellularLocation>
</comment>
<dbReference type="PANTHER" id="PTHR30435:SF2">
    <property type="entry name" value="FLAGELLAR BASAL-BODY ROD PROTEIN FLGC"/>
    <property type="match status" value="1"/>
</dbReference>
<keyword evidence="9" id="KW-0282">Flagellum</keyword>
<evidence type="ECO:0000256" key="4">
    <source>
        <dbReference type="ARBA" id="ARBA00023143"/>
    </source>
</evidence>
<keyword evidence="9" id="KW-0966">Cell projection</keyword>
<dbReference type="EMBL" id="QMQA01000039">
    <property type="protein sequence ID" value="RLE14553.1"/>
    <property type="molecule type" value="Genomic_DNA"/>
</dbReference>
<evidence type="ECO:0000313" key="10">
    <source>
        <dbReference type="Proteomes" id="UP000280417"/>
    </source>
</evidence>
<accession>A0A662DJU6</accession>
<dbReference type="PROSITE" id="PS00588">
    <property type="entry name" value="FLAGELLA_BB_ROD"/>
    <property type="match status" value="1"/>
</dbReference>
<evidence type="ECO:0000256" key="3">
    <source>
        <dbReference type="ARBA" id="ARBA00017941"/>
    </source>
</evidence>
<dbReference type="InterPro" id="IPR006299">
    <property type="entry name" value="FlgC"/>
</dbReference>
<feature type="domain" description="Flagellar basal-body/hook protein C-terminal" evidence="8">
    <location>
        <begin position="90"/>
        <end position="133"/>
    </location>
</feature>
<comment type="caution">
    <text evidence="9">The sequence shown here is derived from an EMBL/GenBank/DDBJ whole genome shotgun (WGS) entry which is preliminary data.</text>
</comment>
<gene>
    <name evidence="9" type="primary">flgC</name>
    <name evidence="9" type="ORF">DRJ04_02170</name>
</gene>
<dbReference type="GO" id="GO:0071978">
    <property type="term" value="P:bacterial-type flagellum-dependent swarming motility"/>
    <property type="evidence" value="ECO:0007669"/>
    <property type="project" value="TreeGrafter"/>
</dbReference>
<dbReference type="AlphaFoldDB" id="A0A662DJU6"/>
<evidence type="ECO:0000256" key="1">
    <source>
        <dbReference type="ARBA" id="ARBA00004117"/>
    </source>
</evidence>
<evidence type="ECO:0000256" key="2">
    <source>
        <dbReference type="ARBA" id="ARBA00009677"/>
    </source>
</evidence>
<comment type="subunit">
    <text evidence="5 6">The basal body constitutes a major portion of the flagellar organelle and consists of four rings (L,P,S, and M) mounted on a central rod. The rod consists of about 26 subunits of FlgG in the distal portion, and FlgB, FlgC and FlgF are thought to build up the proximal portion of the rod with about 6 subunits each.</text>
</comment>
<dbReference type="Pfam" id="PF06429">
    <property type="entry name" value="Flg_bbr_C"/>
    <property type="match status" value="1"/>
</dbReference>
<sequence length="137" mass="14977">MDSCSLFSAMQVSASGMSAERIRLNVIASNIANARVTRTAQGGPYRRKEVVFATLLDKRIGEKVQVVGILPDPSPFKMIYNPSHPDANAEGFVAMPNVDIAIEMIDMISSTRAYEANLTAFKSAQNMARKALEIGRR</sequence>
<organism evidence="9 10">
    <name type="scientific">Aerophobetes bacterium</name>
    <dbReference type="NCBI Taxonomy" id="2030807"/>
    <lineage>
        <taxon>Bacteria</taxon>
        <taxon>Candidatus Aerophobota</taxon>
    </lineage>
</organism>
<dbReference type="PANTHER" id="PTHR30435">
    <property type="entry name" value="FLAGELLAR PROTEIN"/>
    <property type="match status" value="1"/>
</dbReference>